<sequence>MSELQVIYTGLSKGEKLEEELIDTKILNNFDDKIFEIEIVNSEHNFELDIERHLKPSLNNYNRGSSIKIIEKYCNDFKFD</sequence>
<reference evidence="1" key="1">
    <citation type="submission" date="2018-05" db="EMBL/GenBank/DDBJ databases">
        <authorList>
            <person name="Lanie J.A."/>
            <person name="Ng W.-L."/>
            <person name="Kazmierczak K.M."/>
            <person name="Andrzejewski T.M."/>
            <person name="Davidsen T.M."/>
            <person name="Wayne K.J."/>
            <person name="Tettelin H."/>
            <person name="Glass J.I."/>
            <person name="Rusch D."/>
            <person name="Podicherti R."/>
            <person name="Tsui H.-C.T."/>
            <person name="Winkler M.E."/>
        </authorList>
    </citation>
    <scope>NUCLEOTIDE SEQUENCE</scope>
</reference>
<proteinExistence type="predicted"/>
<dbReference type="EMBL" id="UINC01078788">
    <property type="protein sequence ID" value="SVC20198.1"/>
    <property type="molecule type" value="Genomic_DNA"/>
</dbReference>
<gene>
    <name evidence="1" type="ORF">METZ01_LOCUS273052</name>
</gene>
<dbReference type="AlphaFoldDB" id="A0A382K7A2"/>
<accession>A0A382K7A2</accession>
<protein>
    <submittedName>
        <fullName evidence="1">Uncharacterized protein</fullName>
    </submittedName>
</protein>
<organism evidence="1">
    <name type="scientific">marine metagenome</name>
    <dbReference type="NCBI Taxonomy" id="408172"/>
    <lineage>
        <taxon>unclassified sequences</taxon>
        <taxon>metagenomes</taxon>
        <taxon>ecological metagenomes</taxon>
    </lineage>
</organism>
<name>A0A382K7A2_9ZZZZ</name>
<evidence type="ECO:0000313" key="1">
    <source>
        <dbReference type="EMBL" id="SVC20198.1"/>
    </source>
</evidence>